<dbReference type="EMBL" id="JAHQIW010007242">
    <property type="protein sequence ID" value="KAJ1373248.1"/>
    <property type="molecule type" value="Genomic_DNA"/>
</dbReference>
<reference evidence="2" key="1">
    <citation type="submission" date="2021-06" db="EMBL/GenBank/DDBJ databases">
        <title>Parelaphostrongylus tenuis whole genome reference sequence.</title>
        <authorList>
            <person name="Garwood T.J."/>
            <person name="Larsen P.A."/>
            <person name="Fountain-Jones N.M."/>
            <person name="Garbe J.R."/>
            <person name="Macchietto M.G."/>
            <person name="Kania S.A."/>
            <person name="Gerhold R.W."/>
            <person name="Richards J.E."/>
            <person name="Wolf T.M."/>
        </authorList>
    </citation>
    <scope>NUCLEOTIDE SEQUENCE</scope>
    <source>
        <strain evidence="2">MNPRO001-30</strain>
        <tissue evidence="2">Meninges</tissue>
    </source>
</reference>
<name>A0AAD5RC17_PARTN</name>
<comment type="caution">
    <text evidence="2">The sequence shown here is derived from an EMBL/GenBank/DDBJ whole genome shotgun (WGS) entry which is preliminary data.</text>
</comment>
<evidence type="ECO:0000313" key="2">
    <source>
        <dbReference type="EMBL" id="KAJ1373248.1"/>
    </source>
</evidence>
<evidence type="ECO:0000313" key="3">
    <source>
        <dbReference type="Proteomes" id="UP001196413"/>
    </source>
</evidence>
<protein>
    <recommendedName>
        <fullName evidence="1">Abnormal cell migration protein 18-like fibronectin type I domain-containing protein</fullName>
    </recommendedName>
</protein>
<feature type="domain" description="Abnormal cell migration protein 18-like fibronectin type I" evidence="1">
    <location>
        <begin position="1"/>
        <end position="48"/>
    </location>
</feature>
<accession>A0AAD5RC17</accession>
<proteinExistence type="predicted"/>
<dbReference type="AlphaFoldDB" id="A0AAD5RC17"/>
<keyword evidence="3" id="KW-1185">Reference proteome</keyword>
<gene>
    <name evidence="2" type="ORF">KIN20_035609</name>
</gene>
<sequence>MRCKIDPNGSWRTEVSACIAPEETVVPVNDERQVGDYVWECRMSGNGQVMLRQRLSDRASCNGHPYGSEWVERSFKLDVVNEVHSVYRLCHFIWSFYSRR</sequence>
<dbReference type="Pfam" id="PF23003">
    <property type="entry name" value="Fn1_2"/>
    <property type="match status" value="1"/>
</dbReference>
<evidence type="ECO:0000259" key="1">
    <source>
        <dbReference type="Pfam" id="PF23003"/>
    </source>
</evidence>
<dbReference type="InterPro" id="IPR055119">
    <property type="entry name" value="Mig18_Fn1"/>
</dbReference>
<organism evidence="2 3">
    <name type="scientific">Parelaphostrongylus tenuis</name>
    <name type="common">Meningeal worm</name>
    <dbReference type="NCBI Taxonomy" id="148309"/>
    <lineage>
        <taxon>Eukaryota</taxon>
        <taxon>Metazoa</taxon>
        <taxon>Ecdysozoa</taxon>
        <taxon>Nematoda</taxon>
        <taxon>Chromadorea</taxon>
        <taxon>Rhabditida</taxon>
        <taxon>Rhabditina</taxon>
        <taxon>Rhabditomorpha</taxon>
        <taxon>Strongyloidea</taxon>
        <taxon>Metastrongylidae</taxon>
        <taxon>Parelaphostrongylus</taxon>
    </lineage>
</organism>
<dbReference type="Proteomes" id="UP001196413">
    <property type="component" value="Unassembled WGS sequence"/>
</dbReference>